<feature type="compositionally biased region" description="Polar residues" evidence="6">
    <location>
        <begin position="1824"/>
        <end position="1844"/>
    </location>
</feature>
<dbReference type="InterPro" id="IPR008271">
    <property type="entry name" value="Ser/Thr_kinase_AS"/>
</dbReference>
<evidence type="ECO:0000313" key="9">
    <source>
        <dbReference type="Proteomes" id="UP001497525"/>
    </source>
</evidence>
<dbReference type="Gene3D" id="1.10.510.10">
    <property type="entry name" value="Transferase(Phosphotransferase) domain 1"/>
    <property type="match status" value="1"/>
</dbReference>
<feature type="compositionally biased region" description="Polar residues" evidence="6">
    <location>
        <begin position="2219"/>
        <end position="2232"/>
    </location>
</feature>
<comment type="caution">
    <text evidence="8">The sequence shown here is derived from an EMBL/GenBank/DDBJ whole genome shotgun (WGS) entry which is preliminary data.</text>
</comment>
<evidence type="ECO:0000256" key="2">
    <source>
        <dbReference type="ARBA" id="ARBA00022741"/>
    </source>
</evidence>
<dbReference type="PROSITE" id="PS50011">
    <property type="entry name" value="PROTEIN_KINASE_DOM"/>
    <property type="match status" value="1"/>
</dbReference>
<dbReference type="GO" id="GO:0004672">
    <property type="term" value="F:protein kinase activity"/>
    <property type="evidence" value="ECO:0007669"/>
    <property type="project" value="InterPro"/>
</dbReference>
<reference evidence="8" key="1">
    <citation type="submission" date="2024-06" db="EMBL/GenBank/DDBJ databases">
        <authorList>
            <person name="Liu X."/>
            <person name="Lenzi L."/>
            <person name="Haldenby T S."/>
            <person name="Uol C."/>
        </authorList>
    </citation>
    <scope>NUCLEOTIDE SEQUENCE</scope>
</reference>
<keyword evidence="2 5" id="KW-0547">Nucleotide-binding</keyword>
<name>A0AAV2TFF3_CALDB</name>
<dbReference type="InterPro" id="IPR017441">
    <property type="entry name" value="Protein_kinase_ATP_BS"/>
</dbReference>
<dbReference type="InterPro" id="IPR050538">
    <property type="entry name" value="MAP_kinase_kinase_kinase"/>
</dbReference>
<feature type="binding site" evidence="5">
    <location>
        <position position="1956"/>
    </location>
    <ligand>
        <name>ATP</name>
        <dbReference type="ChEBI" id="CHEBI:30616"/>
    </ligand>
</feature>
<evidence type="ECO:0000256" key="6">
    <source>
        <dbReference type="SAM" id="MobiDB-lite"/>
    </source>
</evidence>
<evidence type="ECO:0000256" key="4">
    <source>
        <dbReference type="ARBA" id="ARBA00022840"/>
    </source>
</evidence>
<dbReference type="Pfam" id="PF00069">
    <property type="entry name" value="Pkinase"/>
    <property type="match status" value="1"/>
</dbReference>
<feature type="compositionally biased region" description="Low complexity" evidence="6">
    <location>
        <begin position="698"/>
        <end position="740"/>
    </location>
</feature>
<feature type="region of interest" description="Disordered" evidence="6">
    <location>
        <begin position="697"/>
        <end position="740"/>
    </location>
</feature>
<feature type="region of interest" description="Disordered" evidence="6">
    <location>
        <begin position="2087"/>
        <end position="2108"/>
    </location>
</feature>
<keyword evidence="4 5" id="KW-0067">ATP-binding</keyword>
<accession>A0AAV2TFF3</accession>
<dbReference type="Proteomes" id="UP001497525">
    <property type="component" value="Unassembled WGS sequence"/>
</dbReference>
<feature type="region of interest" description="Disordered" evidence="6">
    <location>
        <begin position="1201"/>
        <end position="1236"/>
    </location>
</feature>
<dbReference type="EMBL" id="CAXLJL010000223">
    <property type="protein sequence ID" value="CAL5134804.1"/>
    <property type="molecule type" value="Genomic_DNA"/>
</dbReference>
<feature type="region of interest" description="Disordered" evidence="6">
    <location>
        <begin position="2218"/>
        <end position="2245"/>
    </location>
</feature>
<organism evidence="8 9">
    <name type="scientific">Calicophoron daubneyi</name>
    <name type="common">Rumen fluke</name>
    <name type="synonym">Paramphistomum daubneyi</name>
    <dbReference type="NCBI Taxonomy" id="300641"/>
    <lineage>
        <taxon>Eukaryota</taxon>
        <taxon>Metazoa</taxon>
        <taxon>Spiralia</taxon>
        <taxon>Lophotrochozoa</taxon>
        <taxon>Platyhelminthes</taxon>
        <taxon>Trematoda</taxon>
        <taxon>Digenea</taxon>
        <taxon>Plagiorchiida</taxon>
        <taxon>Pronocephalata</taxon>
        <taxon>Paramphistomoidea</taxon>
        <taxon>Paramphistomidae</taxon>
        <taxon>Calicophoron</taxon>
    </lineage>
</organism>
<dbReference type="PANTHER" id="PTHR48016:SF56">
    <property type="entry name" value="MAPKK KINASE"/>
    <property type="match status" value="1"/>
</dbReference>
<dbReference type="PROSITE" id="PS00107">
    <property type="entry name" value="PROTEIN_KINASE_ATP"/>
    <property type="match status" value="1"/>
</dbReference>
<keyword evidence="3" id="KW-0418">Kinase</keyword>
<feature type="region of interest" description="Disordered" evidence="6">
    <location>
        <begin position="1758"/>
        <end position="1785"/>
    </location>
</feature>
<evidence type="ECO:0000256" key="1">
    <source>
        <dbReference type="ARBA" id="ARBA00022679"/>
    </source>
</evidence>
<protein>
    <recommendedName>
        <fullName evidence="7">Protein kinase domain-containing protein</fullName>
    </recommendedName>
</protein>
<keyword evidence="1" id="KW-0808">Transferase</keyword>
<sequence>MSDEAEDSDDRAYSEDVYSVLTKDRQKSKKFRRKKSLTKMALINRGRTFARSRTRTYYKYSHSSAESSASRISLGSNIDECKQLEVSDFVIATNNTSTPVAQPVPIISNSPIPPRPKIVSVTNGDRIHQSLSVGIVSRDPTDAVTSPAEHEHPRVQLLTKPTEGDEQLEDTSVNPHRCARKFLCRLAPLLKLSLPSRVERKRTESVFDQQTSLSPYGKGGNPVAYAPRISSWAKQWVKHGVRIQHCLTFMDNNRSVTNSGPNTALVNADCYAQDLWEQLQELVHGQSFCMELRKRKLYANSVLQKIVSFNLLSDPSHSMKSEENVVSLGQKNGEFVTQAYLDEVVRAFKPVTELLNEADRVEQFWSSEARLISEFPDWALPEVRCRLVCLNQWSGKFISLFQSIGQLCDFLHRPANLTCPVHSTSSQSMLDNLAAKTTEIESVLFGCPVLPCNQNTNWRAISRAFLQRSWAMSPLLLTFPQSNSRTFSGIGGFSESPTEPSTNSSSGLSVALIRLDRFVDRLISEPSKKESPNKTSPANNSFLGNRATPKTRTPQKAPMLLTVPTIGFTETNQDSSDNYKSNDLLSVHSNVPPFIPRTGSQLQLPMSHEHGAELSPIGRDHARRLFGNLSSPNFERRSLKFHKTPSYADIVKRRTWCGFPLPLRGIRFYDSGAETCVDGISLSDHRPVGWEICSPAQSGSPCVRSASSSSSGTSYSTPASSRSSSTSSPAGSQHNSSSNSSVASVLRPCCAVEDSPTSNESSASFFSVDIDARLSNSPFLSSPREFDQAYTSDTAKSLQSWTQKDVGNELGLPTLVPFWIFIAKIPFNLTKEAVAMKLEQYSDRVNSLVQPDNSSLEHLISELRDLLSTSVQVTSNFRKRLLAGLKLNTTAHLHDSADRFWNKRKCTADEADSDSENLSVSHTVNDCAEFTLSSPVSECRQKFVWPNWFRLATREVSEFVNNSSPPGTLRSGQRITDVSLPNLLTAYVDCFIRLIDDNCVITKREPRNFRDRFESEWNFIRRIFRQLIRCRGGLQYVLGNQPNSSVSHPGLSAESAFIEACRRLINYISHRLGPSIGNWLHSSITLPGLRSSTNGLENWESRNGFEGESAEPEAVEADNCDEAEPGTVNHLDGWTSPKSSVTSITFSVTGVRSEIFHEFNESWRKLRAWLNCLLDLSSAICADLDNAVVLEFSVPLKPNSNKLRPSVGTRQPESTTDQKACTEGQPDKTPAKPISSDRQAYTKFTKELRRTGHVLLYSWDAESDAQFASCPNLKAKTGCIFISSSILKGLPVSSSSVRNSPAKTQSNEKKRGPTFQNGNRSRSSVIYQNEGVIVTSPSERRTIREHVCQLVHRLTQQALFRARKRFAPKSVVGMKCPCGFCTNDGLPISSANPEPRPESPELHHHRSQSWLAGETGECKTTSEYLLICPNIPQTAWTGLVYHPDNAKTNYGQRLWCCLNWLVRTSCFYSRPSELGSSDQSVPITCWMMADRPYSAWITMRDSSVRLRRWLSIGLTASQAVVGDEQSKDEPDKLDLNSSTLHFTPLQSELCVCVGSLRTSLCDLSARLHASLLVMESHLRSICDQVLDDLDWTKFSVGSAGDCSSEVNLSKTFSPKAATSVNRDYSIDLSVNDSLQRAYSIVFNFHKTLIRLMTAAPLNSIPAADDCGQPEDTGVSTAPIQTRLANLGVQLLASWARFVTVRYPRGRGRIPRWANDACHFAYQLCQPRSVTFLGARKVSSLEATLNYLIPHLVGEEKLASPPTASTAVSGGSPSTDRTHSLSAVPVQSASGEHLGLHSFYSSVLPRRKLSSVSRANSRKRKAQLRRSTGTFGSDDSPRSGSLQHNVVTPVSLQGIDFIRDEKLRRSGLIGRPCLGSSEQANGSALSDNNTTAAADIPDANGEPEQVNLDDVLSSKAVNLGRRHFPYAWNRGRLIGRGVTGEVYQAFNVNTNEMMAVKEIHLDHDPFSELRSSMMNASRQSGGHSHTEALGRLNAFRRECDLLSSLSHSALVRFLGADEQTPRVFRLFTELCTAGTLAQVVKDRPPEILVRRYARDLARAVAYLHERGIIHRDIKPANIFLVGAPITSRSTSPAATANRGSKSCSANPGASHATATQHNYSLLKLGDFSHALRLHSFSNSMRDGEIREVAGTICYMAPEVCQSQSKGLDTGYGRPCDIWSYCCVLLELLTGRQPWYGYRDSLAIFYQLCQNHIPTIPQPRLPNSTKCEPVKSQNPSPPPSSDTLTDSLPTASEEAVVLLRAGIQSDPSSRPTAAQLFQFDFVHCPVSPLGNVPELSDHHYHRKHIH</sequence>
<evidence type="ECO:0000313" key="8">
    <source>
        <dbReference type="EMBL" id="CAL5134804.1"/>
    </source>
</evidence>
<feature type="region of interest" description="Disordered" evidence="6">
    <location>
        <begin position="1809"/>
        <end position="1844"/>
    </location>
</feature>
<gene>
    <name evidence="8" type="ORF">CDAUBV1_LOCUS8767</name>
</gene>
<feature type="region of interest" description="Disordered" evidence="6">
    <location>
        <begin position="524"/>
        <end position="560"/>
    </location>
</feature>
<evidence type="ECO:0000259" key="7">
    <source>
        <dbReference type="PROSITE" id="PS50011"/>
    </source>
</evidence>
<feature type="compositionally biased region" description="Polar residues" evidence="6">
    <location>
        <begin position="1292"/>
        <end position="1305"/>
    </location>
</feature>
<dbReference type="SUPFAM" id="SSF56112">
    <property type="entry name" value="Protein kinase-like (PK-like)"/>
    <property type="match status" value="1"/>
</dbReference>
<feature type="region of interest" description="Disordered" evidence="6">
    <location>
        <begin position="1292"/>
        <end position="1322"/>
    </location>
</feature>
<proteinExistence type="predicted"/>
<feature type="compositionally biased region" description="Polar residues" evidence="6">
    <location>
        <begin position="1761"/>
        <end position="1774"/>
    </location>
</feature>
<feature type="compositionally biased region" description="Polar residues" evidence="6">
    <location>
        <begin position="533"/>
        <end position="554"/>
    </location>
</feature>
<dbReference type="GO" id="GO:0005524">
    <property type="term" value="F:ATP binding"/>
    <property type="evidence" value="ECO:0007669"/>
    <property type="project" value="UniProtKB-UniRule"/>
</dbReference>
<dbReference type="InterPro" id="IPR011009">
    <property type="entry name" value="Kinase-like_dom_sf"/>
</dbReference>
<feature type="domain" description="Protein kinase" evidence="7">
    <location>
        <begin position="1927"/>
        <end position="2280"/>
    </location>
</feature>
<evidence type="ECO:0000256" key="3">
    <source>
        <dbReference type="ARBA" id="ARBA00022777"/>
    </source>
</evidence>
<feature type="compositionally biased region" description="Polar residues" evidence="6">
    <location>
        <begin position="1875"/>
        <end position="1891"/>
    </location>
</feature>
<feature type="compositionally biased region" description="Polar residues" evidence="6">
    <location>
        <begin position="1201"/>
        <end position="1219"/>
    </location>
</feature>
<dbReference type="PANTHER" id="PTHR48016">
    <property type="entry name" value="MAP KINASE KINASE KINASE SSK2-RELATED-RELATED"/>
    <property type="match status" value="1"/>
</dbReference>
<feature type="region of interest" description="Disordered" evidence="6">
    <location>
        <begin position="1870"/>
        <end position="1903"/>
    </location>
</feature>
<dbReference type="InterPro" id="IPR000719">
    <property type="entry name" value="Prot_kinase_dom"/>
</dbReference>
<dbReference type="PROSITE" id="PS00108">
    <property type="entry name" value="PROTEIN_KINASE_ST"/>
    <property type="match status" value="1"/>
</dbReference>
<dbReference type="SMART" id="SM00220">
    <property type="entry name" value="S_TKc"/>
    <property type="match status" value="1"/>
</dbReference>
<evidence type="ECO:0000256" key="5">
    <source>
        <dbReference type="PROSITE-ProRule" id="PRU10141"/>
    </source>
</evidence>
<dbReference type="Gene3D" id="3.30.200.20">
    <property type="entry name" value="Phosphorylase Kinase, domain 1"/>
    <property type="match status" value="1"/>
</dbReference>